<evidence type="ECO:0000256" key="2">
    <source>
        <dbReference type="ARBA" id="ARBA00022517"/>
    </source>
</evidence>
<evidence type="ECO:0000313" key="14">
    <source>
        <dbReference type="Proteomes" id="UP001595526"/>
    </source>
</evidence>
<keyword evidence="2 10" id="KW-0690">Ribosome biogenesis</keyword>
<keyword evidence="14" id="KW-1185">Reference proteome</keyword>
<dbReference type="Gene3D" id="1.10.40.50">
    <property type="entry name" value="Probable gtpase engc, domain 3"/>
    <property type="match status" value="1"/>
</dbReference>
<evidence type="ECO:0000313" key="13">
    <source>
        <dbReference type="EMBL" id="MFC3200031.1"/>
    </source>
</evidence>
<dbReference type="EC" id="3.6.1.-" evidence="10"/>
<dbReference type="InterPro" id="IPR027417">
    <property type="entry name" value="P-loop_NTPase"/>
</dbReference>
<evidence type="ECO:0000256" key="3">
    <source>
        <dbReference type="ARBA" id="ARBA00022723"/>
    </source>
</evidence>
<feature type="binding site" evidence="10">
    <location>
        <position position="270"/>
    </location>
    <ligand>
        <name>Zn(2+)</name>
        <dbReference type="ChEBI" id="CHEBI:29105"/>
    </ligand>
</feature>
<dbReference type="InterPro" id="IPR030378">
    <property type="entry name" value="G_CP_dom"/>
</dbReference>
<dbReference type="Proteomes" id="UP001595526">
    <property type="component" value="Unassembled WGS sequence"/>
</dbReference>
<dbReference type="InterPro" id="IPR031944">
    <property type="entry name" value="RsgA_N"/>
</dbReference>
<dbReference type="Gene3D" id="3.40.50.300">
    <property type="entry name" value="P-loop containing nucleotide triphosphate hydrolases"/>
    <property type="match status" value="1"/>
</dbReference>
<feature type="domain" description="CP-type G" evidence="12">
    <location>
        <begin position="78"/>
        <end position="239"/>
    </location>
</feature>
<accession>A0ABV7JV78</accession>
<feature type="binding site" evidence="10">
    <location>
        <begin position="127"/>
        <end position="130"/>
    </location>
    <ligand>
        <name>GTP</name>
        <dbReference type="ChEBI" id="CHEBI:37565"/>
    </ligand>
</feature>
<dbReference type="SUPFAM" id="SSF52540">
    <property type="entry name" value="P-loop containing nucleoside triphosphate hydrolases"/>
    <property type="match status" value="1"/>
</dbReference>
<evidence type="ECO:0000256" key="7">
    <source>
        <dbReference type="ARBA" id="ARBA00022833"/>
    </source>
</evidence>
<keyword evidence="5 10" id="KW-0547">Nucleotide-binding</keyword>
<feature type="binding site" evidence="10">
    <location>
        <position position="263"/>
    </location>
    <ligand>
        <name>Zn(2+)</name>
        <dbReference type="ChEBI" id="CHEBI:29105"/>
    </ligand>
</feature>
<evidence type="ECO:0000256" key="10">
    <source>
        <dbReference type="HAMAP-Rule" id="MF_01820"/>
    </source>
</evidence>
<dbReference type="Pfam" id="PF16745">
    <property type="entry name" value="RsgA_N"/>
    <property type="match status" value="1"/>
</dbReference>
<dbReference type="InterPro" id="IPR010914">
    <property type="entry name" value="RsgA_GTPase_dom"/>
</dbReference>
<dbReference type="Pfam" id="PF03193">
    <property type="entry name" value="RsgA_GTPase"/>
    <property type="match status" value="1"/>
</dbReference>
<comment type="subunit">
    <text evidence="10">Monomer. Associates with 30S ribosomal subunit, binds 16S rRNA.</text>
</comment>
<keyword evidence="8 10" id="KW-0694">RNA-binding</keyword>
<dbReference type="CDD" id="cd01854">
    <property type="entry name" value="YjeQ_EngC"/>
    <property type="match status" value="1"/>
</dbReference>
<organism evidence="13 14">
    <name type="scientific">Parapedobacter deserti</name>
    <dbReference type="NCBI Taxonomy" id="1912957"/>
    <lineage>
        <taxon>Bacteria</taxon>
        <taxon>Pseudomonadati</taxon>
        <taxon>Bacteroidota</taxon>
        <taxon>Sphingobacteriia</taxon>
        <taxon>Sphingobacteriales</taxon>
        <taxon>Sphingobacteriaceae</taxon>
        <taxon>Parapedobacter</taxon>
    </lineage>
</organism>
<dbReference type="NCBIfam" id="TIGR00157">
    <property type="entry name" value="ribosome small subunit-dependent GTPase A"/>
    <property type="match status" value="1"/>
</dbReference>
<dbReference type="PROSITE" id="PS51721">
    <property type="entry name" value="G_CP"/>
    <property type="match status" value="1"/>
</dbReference>
<dbReference type="Gene3D" id="2.40.50.140">
    <property type="entry name" value="Nucleic acid-binding proteins"/>
    <property type="match status" value="1"/>
</dbReference>
<feature type="binding site" evidence="10">
    <location>
        <begin position="181"/>
        <end position="189"/>
    </location>
    <ligand>
        <name>GTP</name>
        <dbReference type="ChEBI" id="CHEBI:37565"/>
    </ligand>
</feature>
<evidence type="ECO:0000256" key="5">
    <source>
        <dbReference type="ARBA" id="ARBA00022741"/>
    </source>
</evidence>
<keyword evidence="3 10" id="KW-0479">Metal-binding</keyword>
<evidence type="ECO:0000259" key="12">
    <source>
        <dbReference type="PROSITE" id="PS51721"/>
    </source>
</evidence>
<gene>
    <name evidence="10 13" type="primary">rsgA</name>
    <name evidence="13" type="ORF">ACFOET_20590</name>
</gene>
<dbReference type="PROSITE" id="PS50936">
    <property type="entry name" value="ENGC_GTPASE"/>
    <property type="match status" value="1"/>
</dbReference>
<keyword evidence="1 10" id="KW-0963">Cytoplasm</keyword>
<comment type="similarity">
    <text evidence="10">Belongs to the TRAFAC class YlqF/YawG GTPase family. RsgA subfamily.</text>
</comment>
<dbReference type="CDD" id="cd04466">
    <property type="entry name" value="S1_YloQ_GTPase"/>
    <property type="match status" value="1"/>
</dbReference>
<dbReference type="PANTHER" id="PTHR32120">
    <property type="entry name" value="SMALL RIBOSOMAL SUBUNIT BIOGENESIS GTPASE RSGA"/>
    <property type="match status" value="1"/>
</dbReference>
<keyword evidence="4 10" id="KW-0699">rRNA-binding</keyword>
<dbReference type="PANTHER" id="PTHR32120:SF11">
    <property type="entry name" value="SMALL RIBOSOMAL SUBUNIT BIOGENESIS GTPASE RSGA 1, MITOCHONDRIAL-RELATED"/>
    <property type="match status" value="1"/>
</dbReference>
<dbReference type="EMBL" id="JBHRTA010000062">
    <property type="protein sequence ID" value="MFC3200031.1"/>
    <property type="molecule type" value="Genomic_DNA"/>
</dbReference>
<comment type="caution">
    <text evidence="13">The sequence shown here is derived from an EMBL/GenBank/DDBJ whole genome shotgun (WGS) entry which is preliminary data.</text>
</comment>
<protein>
    <recommendedName>
        <fullName evidence="10">Small ribosomal subunit biogenesis GTPase RsgA</fullName>
        <ecNumber evidence="10">3.6.1.-</ecNumber>
    </recommendedName>
</protein>
<feature type="binding site" evidence="10">
    <location>
        <position position="268"/>
    </location>
    <ligand>
        <name>Zn(2+)</name>
        <dbReference type="ChEBI" id="CHEBI:29105"/>
    </ligand>
</feature>
<keyword evidence="7 10" id="KW-0862">Zinc</keyword>
<dbReference type="RefSeq" id="WP_379026224.1">
    <property type="nucleotide sequence ID" value="NZ_JBHRTA010000062.1"/>
</dbReference>
<comment type="cofactor">
    <cofactor evidence="10">
        <name>Zn(2+)</name>
        <dbReference type="ChEBI" id="CHEBI:29105"/>
    </cofactor>
    <text evidence="10">Binds 1 zinc ion per subunit.</text>
</comment>
<evidence type="ECO:0000256" key="4">
    <source>
        <dbReference type="ARBA" id="ARBA00022730"/>
    </source>
</evidence>
<evidence type="ECO:0000256" key="6">
    <source>
        <dbReference type="ARBA" id="ARBA00022801"/>
    </source>
</evidence>
<dbReference type="SUPFAM" id="SSF50249">
    <property type="entry name" value="Nucleic acid-binding proteins"/>
    <property type="match status" value="1"/>
</dbReference>
<proteinExistence type="inferred from homology"/>
<name>A0ABV7JV78_9SPHI</name>
<dbReference type="HAMAP" id="MF_01820">
    <property type="entry name" value="GTPase_RsgA"/>
    <property type="match status" value="1"/>
</dbReference>
<comment type="subcellular location">
    <subcellularLocation>
        <location evidence="10">Cytoplasm</location>
    </subcellularLocation>
</comment>
<evidence type="ECO:0000259" key="11">
    <source>
        <dbReference type="PROSITE" id="PS50936"/>
    </source>
</evidence>
<keyword evidence="6 10" id="KW-0378">Hydrolase</keyword>
<dbReference type="InterPro" id="IPR004881">
    <property type="entry name" value="Ribosome_biogen_GTPase_RsgA"/>
</dbReference>
<dbReference type="InterPro" id="IPR012340">
    <property type="entry name" value="NA-bd_OB-fold"/>
</dbReference>
<evidence type="ECO:0000256" key="8">
    <source>
        <dbReference type="ARBA" id="ARBA00022884"/>
    </source>
</evidence>
<keyword evidence="9 10" id="KW-0342">GTP-binding</keyword>
<comment type="function">
    <text evidence="10">One of several proteins that assist in the late maturation steps of the functional core of the 30S ribosomal subunit. Helps release RbfA from mature subunits. May play a role in the assembly of ribosomal proteins into the subunit. Circularly permuted GTPase that catalyzes slow GTP hydrolysis, GTPase activity is stimulated by the 30S ribosomal subunit.</text>
</comment>
<feature type="binding site" evidence="10">
    <location>
        <position position="276"/>
    </location>
    <ligand>
        <name>Zn(2+)</name>
        <dbReference type="ChEBI" id="CHEBI:29105"/>
    </ligand>
</feature>
<reference evidence="14" key="1">
    <citation type="journal article" date="2019" name="Int. J. Syst. Evol. Microbiol.">
        <title>The Global Catalogue of Microorganisms (GCM) 10K type strain sequencing project: providing services to taxonomists for standard genome sequencing and annotation.</title>
        <authorList>
            <consortium name="The Broad Institute Genomics Platform"/>
            <consortium name="The Broad Institute Genome Sequencing Center for Infectious Disease"/>
            <person name="Wu L."/>
            <person name="Ma J."/>
        </authorList>
    </citation>
    <scope>NUCLEOTIDE SEQUENCE [LARGE SCALE GENOMIC DNA]</scope>
    <source>
        <strain evidence="14">KCTC 52416</strain>
    </source>
</reference>
<evidence type="ECO:0000256" key="9">
    <source>
        <dbReference type="ARBA" id="ARBA00023134"/>
    </source>
</evidence>
<evidence type="ECO:0000256" key="1">
    <source>
        <dbReference type="ARBA" id="ARBA00022490"/>
    </source>
</evidence>
<feature type="domain" description="EngC GTPase" evidence="11">
    <location>
        <begin position="87"/>
        <end position="237"/>
    </location>
</feature>
<sequence length="306" mass="34370">MRGLVTKSTGSWYEVLAENGSNYKSRIKGKFRTKDIKTTNPIAVGDWVDLSLEPDQDTAIITQLHERKNYIIRKSVNLSKQAQIIAANLDQAYLVVTLASPFTSLGFIDRFLVTAEAYDVPAGLIFNKLDLFSDEGLAVLRDYESIYQTINYPYYEVSALEGTNTDAIKELFKDKTTLISGHSGVGKSTLINAIHPEAKLRTADISDWSDKGRHTTTFAEMIMLPFGGRLIDTPGIRELGVIDIEQQELSHFFPEMRELINNCRFNDCRHINEPGCAVLTALHQGYIASSRYESYLSIYHGNDTRA</sequence>